<dbReference type="OrthoDB" id="1440104at2"/>
<feature type="chain" id="PRO_5022884943" description="DUF4249 family protein" evidence="1">
    <location>
        <begin position="20"/>
        <end position="130"/>
    </location>
</feature>
<dbReference type="RefSeq" id="WP_066254468.1">
    <property type="nucleotide sequence ID" value="NZ_VSKL01000001.1"/>
</dbReference>
<protein>
    <recommendedName>
        <fullName evidence="4">DUF4249 family protein</fullName>
    </recommendedName>
</protein>
<evidence type="ECO:0000313" key="3">
    <source>
        <dbReference type="Proteomes" id="UP000324358"/>
    </source>
</evidence>
<dbReference type="AlphaFoldDB" id="A0A5D0R3A7"/>
<name>A0A5D0R3A7_9FLAO</name>
<dbReference type="PROSITE" id="PS51257">
    <property type="entry name" value="PROKAR_LIPOPROTEIN"/>
    <property type="match status" value="1"/>
</dbReference>
<evidence type="ECO:0000313" key="2">
    <source>
        <dbReference type="EMBL" id="TYB75118.1"/>
    </source>
</evidence>
<evidence type="ECO:0000256" key="1">
    <source>
        <dbReference type="SAM" id="SignalP"/>
    </source>
</evidence>
<keyword evidence="3" id="KW-1185">Reference proteome</keyword>
<accession>A0A5D0R3A7</accession>
<proteinExistence type="predicted"/>
<sequence length="130" mass="14598">MKQLALLCVLVVFSSCSHVTENIIDEAFPEPEGLEIGVKNNTNLTFLRTEIVAANGNLVFQQIAPNSYSGFYEMSAIYSEVEITVQTENGYYSYIPTSYNQDTRVTKGRFYFEVSIITPGNTLVVTRKSF</sequence>
<dbReference type="Proteomes" id="UP000324358">
    <property type="component" value="Unassembled WGS sequence"/>
</dbReference>
<gene>
    <name evidence="2" type="ORF">ES675_03020</name>
</gene>
<dbReference type="EMBL" id="VSKL01000001">
    <property type="protein sequence ID" value="TYB75118.1"/>
    <property type="molecule type" value="Genomic_DNA"/>
</dbReference>
<organism evidence="2 3">
    <name type="scientific">Bizionia algoritergicola</name>
    <dbReference type="NCBI Taxonomy" id="291187"/>
    <lineage>
        <taxon>Bacteria</taxon>
        <taxon>Pseudomonadati</taxon>
        <taxon>Bacteroidota</taxon>
        <taxon>Flavobacteriia</taxon>
        <taxon>Flavobacteriales</taxon>
        <taxon>Flavobacteriaceae</taxon>
        <taxon>Bizionia</taxon>
    </lineage>
</organism>
<reference evidence="2 3" key="1">
    <citation type="submission" date="2019-08" db="EMBL/GenBank/DDBJ databases">
        <title>Genomes of Antarctic Bizionia species.</title>
        <authorList>
            <person name="Bowman J.P."/>
        </authorList>
    </citation>
    <scope>NUCLEOTIDE SEQUENCE [LARGE SCALE GENOMIC DNA]</scope>
    <source>
        <strain evidence="2 3">APA-1</strain>
    </source>
</reference>
<comment type="caution">
    <text evidence="2">The sequence shown here is derived from an EMBL/GenBank/DDBJ whole genome shotgun (WGS) entry which is preliminary data.</text>
</comment>
<evidence type="ECO:0008006" key="4">
    <source>
        <dbReference type="Google" id="ProtNLM"/>
    </source>
</evidence>
<feature type="signal peptide" evidence="1">
    <location>
        <begin position="1"/>
        <end position="19"/>
    </location>
</feature>
<keyword evidence="1" id="KW-0732">Signal</keyword>